<evidence type="ECO:0000313" key="2">
    <source>
        <dbReference type="Proteomes" id="UP001156484"/>
    </source>
</evidence>
<protein>
    <submittedName>
        <fullName evidence="1">Uncharacterized protein</fullName>
    </submittedName>
</protein>
<reference evidence="1" key="1">
    <citation type="submission" date="2022-10" db="EMBL/GenBank/DDBJ databases">
        <title>Rhodococcus ferula Z13 complete genome.</title>
        <authorList>
            <person name="Long X."/>
            <person name="Zang M."/>
        </authorList>
    </citation>
    <scope>NUCLEOTIDE SEQUENCE</scope>
    <source>
        <strain evidence="1">Z13</strain>
    </source>
</reference>
<organism evidence="1 2">
    <name type="scientific">Rhodococcus sacchari</name>
    <dbReference type="NCBI Taxonomy" id="2962047"/>
    <lineage>
        <taxon>Bacteria</taxon>
        <taxon>Bacillati</taxon>
        <taxon>Actinomycetota</taxon>
        <taxon>Actinomycetes</taxon>
        <taxon>Mycobacteriales</taxon>
        <taxon>Nocardiaceae</taxon>
        <taxon>Rhodococcus</taxon>
    </lineage>
</organism>
<dbReference type="Proteomes" id="UP001156484">
    <property type="component" value="Chromosome"/>
</dbReference>
<dbReference type="EMBL" id="CP107551">
    <property type="protein sequence ID" value="UYP20039.1"/>
    <property type="molecule type" value="Genomic_DNA"/>
</dbReference>
<keyword evidence="2" id="KW-1185">Reference proteome</keyword>
<sequence length="148" mass="15326">MTVDPAIAAPAAAPLETGPRRGVVALLVLDGALCALLSVFFLGLYIGGVPFPVTLVLSGIANLLLVMAVRTETGSLRPAVLPLVAWAVMFFVCLFGGPGGDVLLVDDWRTLLLPVTALAPAGAYLFSARIKEITRQVSPAAPQPGPRP</sequence>
<evidence type="ECO:0000313" key="1">
    <source>
        <dbReference type="EMBL" id="UYP20039.1"/>
    </source>
</evidence>
<name>A0ACD4DJ02_9NOCA</name>
<gene>
    <name evidence="1" type="ORF">OED52_05695</name>
</gene>
<proteinExistence type="predicted"/>
<accession>A0ACD4DJ02</accession>